<dbReference type="PANTHER" id="PTHR10509">
    <property type="entry name" value="O-METHYLTRANSFERASE-RELATED"/>
    <property type="match status" value="1"/>
</dbReference>
<proteinExistence type="predicted"/>
<dbReference type="AlphaFoldDB" id="A0A6M1SW00"/>
<dbReference type="Gene3D" id="3.40.50.150">
    <property type="entry name" value="Vaccinia Virus protein VP39"/>
    <property type="match status" value="1"/>
</dbReference>
<keyword evidence="2 4" id="KW-0808">Transferase</keyword>
<dbReference type="PANTHER" id="PTHR10509:SF14">
    <property type="entry name" value="CAFFEOYL-COA O-METHYLTRANSFERASE 3-RELATED"/>
    <property type="match status" value="1"/>
</dbReference>
<dbReference type="GO" id="GO:0008757">
    <property type="term" value="F:S-adenosylmethionine-dependent methyltransferase activity"/>
    <property type="evidence" value="ECO:0007669"/>
    <property type="project" value="TreeGrafter"/>
</dbReference>
<evidence type="ECO:0000313" key="5">
    <source>
        <dbReference type="Proteomes" id="UP000473278"/>
    </source>
</evidence>
<dbReference type="EMBL" id="JAALLT010000002">
    <property type="protein sequence ID" value="NGP76276.1"/>
    <property type="molecule type" value="Genomic_DNA"/>
</dbReference>
<dbReference type="CDD" id="cd02440">
    <property type="entry name" value="AdoMet_MTases"/>
    <property type="match status" value="1"/>
</dbReference>
<keyword evidence="1 4" id="KW-0489">Methyltransferase</keyword>
<keyword evidence="5" id="KW-1185">Reference proteome</keyword>
<dbReference type="PROSITE" id="PS51682">
    <property type="entry name" value="SAM_OMT_I"/>
    <property type="match status" value="1"/>
</dbReference>
<reference evidence="4 5" key="1">
    <citation type="submission" date="2020-02" db="EMBL/GenBank/DDBJ databases">
        <title>Balneolaceae bacterium YR4-1, complete genome.</title>
        <authorList>
            <person name="Li Y."/>
            <person name="Wu S."/>
        </authorList>
    </citation>
    <scope>NUCLEOTIDE SEQUENCE [LARGE SCALE GENOMIC DNA]</scope>
    <source>
        <strain evidence="4 5">YR4-1</strain>
    </source>
</reference>
<sequence length="216" mass="24486">MNFIKSEIEEYATEATTPESELVQELVEVSNENLEYVDMISGRVVGRLLAILIKISGAKRVLEIGTFSGYSALSMAEALPADGELITCEYNERYEKLARSFFQKSEHSHKITLRMGKALDTIEQLNGSFDFIFLDADKVNYPAYFKKLLPMLEVNGLMAIDNVLWSGSVLHPDDEKAKAIDELNGMIRNEEQVEQVMLTIRDGLTLVRKNSFFQLY</sequence>
<name>A0A6M1SW00_9BACT</name>
<evidence type="ECO:0000313" key="4">
    <source>
        <dbReference type="EMBL" id="NGP76276.1"/>
    </source>
</evidence>
<dbReference type="GO" id="GO:0008171">
    <property type="term" value="F:O-methyltransferase activity"/>
    <property type="evidence" value="ECO:0007669"/>
    <property type="project" value="InterPro"/>
</dbReference>
<dbReference type="InterPro" id="IPR002935">
    <property type="entry name" value="SAM_O-MeTrfase"/>
</dbReference>
<dbReference type="GO" id="GO:0032259">
    <property type="term" value="P:methylation"/>
    <property type="evidence" value="ECO:0007669"/>
    <property type="project" value="UniProtKB-KW"/>
</dbReference>
<evidence type="ECO:0000256" key="1">
    <source>
        <dbReference type="ARBA" id="ARBA00022603"/>
    </source>
</evidence>
<organism evidence="4 5">
    <name type="scientific">Halalkalibaculum roseum</name>
    <dbReference type="NCBI Taxonomy" id="2709311"/>
    <lineage>
        <taxon>Bacteria</taxon>
        <taxon>Pseudomonadati</taxon>
        <taxon>Balneolota</taxon>
        <taxon>Balneolia</taxon>
        <taxon>Balneolales</taxon>
        <taxon>Balneolaceae</taxon>
        <taxon>Halalkalibaculum</taxon>
    </lineage>
</organism>
<accession>A0A6M1SW00</accession>
<dbReference type="Proteomes" id="UP000473278">
    <property type="component" value="Unassembled WGS sequence"/>
</dbReference>
<dbReference type="Pfam" id="PF01596">
    <property type="entry name" value="Methyltransf_3"/>
    <property type="match status" value="1"/>
</dbReference>
<dbReference type="InterPro" id="IPR029063">
    <property type="entry name" value="SAM-dependent_MTases_sf"/>
</dbReference>
<evidence type="ECO:0000256" key="2">
    <source>
        <dbReference type="ARBA" id="ARBA00022679"/>
    </source>
</evidence>
<comment type="caution">
    <text evidence="4">The sequence shown here is derived from an EMBL/GenBank/DDBJ whole genome shotgun (WGS) entry which is preliminary data.</text>
</comment>
<keyword evidence="3" id="KW-0949">S-adenosyl-L-methionine</keyword>
<protein>
    <submittedName>
        <fullName evidence="4">O-methyltransferase</fullName>
    </submittedName>
</protein>
<dbReference type="RefSeq" id="WP_165140481.1">
    <property type="nucleotide sequence ID" value="NZ_JAALLT010000002.1"/>
</dbReference>
<gene>
    <name evidence="4" type="ORF">G3570_06505</name>
</gene>
<evidence type="ECO:0000256" key="3">
    <source>
        <dbReference type="ARBA" id="ARBA00022691"/>
    </source>
</evidence>
<dbReference type="InterPro" id="IPR050362">
    <property type="entry name" value="Cation-dep_OMT"/>
</dbReference>
<dbReference type="SUPFAM" id="SSF53335">
    <property type="entry name" value="S-adenosyl-L-methionine-dependent methyltransferases"/>
    <property type="match status" value="1"/>
</dbReference>